<dbReference type="SUPFAM" id="SSF52540">
    <property type="entry name" value="P-loop containing nucleoside triphosphate hydrolases"/>
    <property type="match status" value="1"/>
</dbReference>
<evidence type="ECO:0000256" key="7">
    <source>
        <dbReference type="ARBA" id="ARBA00023136"/>
    </source>
</evidence>
<dbReference type="STRING" id="1528.SAMN04488579_12735"/>
<comment type="subcellular location">
    <subcellularLocation>
        <location evidence="1 8">Cell membrane</location>
        <topology evidence="1 8">Peripheral membrane protein</topology>
    </subcellularLocation>
</comment>
<dbReference type="GO" id="GO:0005524">
    <property type="term" value="F:ATP binding"/>
    <property type="evidence" value="ECO:0007669"/>
    <property type="project" value="UniProtKB-UniRule"/>
</dbReference>
<feature type="domain" description="ABC transporter" evidence="9">
    <location>
        <begin position="6"/>
        <end position="246"/>
    </location>
</feature>
<dbReference type="OrthoDB" id="9784332at2"/>
<evidence type="ECO:0000256" key="4">
    <source>
        <dbReference type="ARBA" id="ARBA00022741"/>
    </source>
</evidence>
<dbReference type="InterPro" id="IPR015856">
    <property type="entry name" value="ABC_transpr_CbiO/EcfA_su"/>
</dbReference>
<dbReference type="InterPro" id="IPR050095">
    <property type="entry name" value="ECF_ABC_transporter_ATP-bd"/>
</dbReference>
<evidence type="ECO:0000256" key="1">
    <source>
        <dbReference type="ARBA" id="ARBA00004202"/>
    </source>
</evidence>
<dbReference type="AlphaFoldDB" id="A0A1H3J7X1"/>
<dbReference type="PROSITE" id="PS00211">
    <property type="entry name" value="ABC_TRANSPORTER_1"/>
    <property type="match status" value="1"/>
</dbReference>
<keyword evidence="5 8" id="KW-0067">ATP-binding</keyword>
<dbReference type="EC" id="7.-.-.-" evidence="8"/>
<keyword evidence="11" id="KW-1185">Reference proteome</keyword>
<dbReference type="SMART" id="SM00382">
    <property type="entry name" value="AAA"/>
    <property type="match status" value="1"/>
</dbReference>
<keyword evidence="3 8" id="KW-1003">Cell membrane</keyword>
<name>A0A1H3J7X1_EUBBA</name>
<organism evidence="10 11">
    <name type="scientific">Eubacterium barkeri</name>
    <name type="common">Clostridium barkeri</name>
    <dbReference type="NCBI Taxonomy" id="1528"/>
    <lineage>
        <taxon>Bacteria</taxon>
        <taxon>Bacillati</taxon>
        <taxon>Bacillota</taxon>
        <taxon>Clostridia</taxon>
        <taxon>Eubacteriales</taxon>
        <taxon>Eubacteriaceae</taxon>
        <taxon>Eubacterium</taxon>
    </lineage>
</organism>
<dbReference type="InterPro" id="IPR030946">
    <property type="entry name" value="EcfA2"/>
</dbReference>
<dbReference type="InterPro" id="IPR003439">
    <property type="entry name" value="ABC_transporter-like_ATP-bd"/>
</dbReference>
<reference evidence="11" key="1">
    <citation type="submission" date="2016-10" db="EMBL/GenBank/DDBJ databases">
        <authorList>
            <person name="Varghese N."/>
            <person name="Submissions S."/>
        </authorList>
    </citation>
    <scope>NUCLEOTIDE SEQUENCE [LARGE SCALE GENOMIC DNA]</scope>
    <source>
        <strain evidence="11">VPI 5359</strain>
    </source>
</reference>
<protein>
    <recommendedName>
        <fullName evidence="8">Energy-coupling factor transporter ATP-binding protein EcfA2</fullName>
        <ecNumber evidence="8">7.-.-.-</ecNumber>
    </recommendedName>
</protein>
<keyword evidence="6" id="KW-1278">Translocase</keyword>
<keyword evidence="7 8" id="KW-0472">Membrane</keyword>
<evidence type="ECO:0000313" key="10">
    <source>
        <dbReference type="EMBL" id="SDY35528.1"/>
    </source>
</evidence>
<evidence type="ECO:0000313" key="11">
    <source>
        <dbReference type="Proteomes" id="UP000199652"/>
    </source>
</evidence>
<comment type="similarity">
    <text evidence="8">Belongs to the ABC transporter superfamily. Energy-coupling factor EcfA family.</text>
</comment>
<evidence type="ECO:0000256" key="2">
    <source>
        <dbReference type="ARBA" id="ARBA00022448"/>
    </source>
</evidence>
<dbReference type="CDD" id="cd03225">
    <property type="entry name" value="ABC_cobalt_CbiO_domain1"/>
    <property type="match status" value="1"/>
</dbReference>
<dbReference type="PANTHER" id="PTHR43553:SF27">
    <property type="entry name" value="ENERGY-COUPLING FACTOR TRANSPORTER ATP-BINDING PROTEIN ECFA2"/>
    <property type="match status" value="1"/>
</dbReference>
<dbReference type="GO" id="GO:0016887">
    <property type="term" value="F:ATP hydrolysis activity"/>
    <property type="evidence" value="ECO:0007669"/>
    <property type="project" value="InterPro"/>
</dbReference>
<dbReference type="GO" id="GO:0042626">
    <property type="term" value="F:ATPase-coupled transmembrane transporter activity"/>
    <property type="evidence" value="ECO:0007669"/>
    <property type="project" value="TreeGrafter"/>
</dbReference>
<dbReference type="Gene3D" id="3.40.50.300">
    <property type="entry name" value="P-loop containing nucleotide triphosphate hydrolases"/>
    <property type="match status" value="1"/>
</dbReference>
<dbReference type="PANTHER" id="PTHR43553">
    <property type="entry name" value="HEAVY METAL TRANSPORTER"/>
    <property type="match status" value="1"/>
</dbReference>
<dbReference type="NCBIfam" id="NF010158">
    <property type="entry name" value="PRK13637.1"/>
    <property type="match status" value="1"/>
</dbReference>
<dbReference type="Pfam" id="PF00005">
    <property type="entry name" value="ABC_tran"/>
    <property type="match status" value="1"/>
</dbReference>
<proteinExistence type="inferred from homology"/>
<dbReference type="InterPro" id="IPR027417">
    <property type="entry name" value="P-loop_NTPase"/>
</dbReference>
<evidence type="ECO:0000256" key="3">
    <source>
        <dbReference type="ARBA" id="ARBA00022475"/>
    </source>
</evidence>
<evidence type="ECO:0000256" key="5">
    <source>
        <dbReference type="ARBA" id="ARBA00022840"/>
    </source>
</evidence>
<dbReference type="RefSeq" id="WP_090246918.1">
    <property type="nucleotide sequence ID" value="NZ_FNOU01000027.1"/>
</dbReference>
<accession>A0A1H3J7X1</accession>
<dbReference type="FunFam" id="3.40.50.300:FF:000224">
    <property type="entry name" value="Energy-coupling factor transporter ATP-binding protein EcfA"/>
    <property type="match status" value="1"/>
</dbReference>
<evidence type="ECO:0000256" key="6">
    <source>
        <dbReference type="ARBA" id="ARBA00022967"/>
    </source>
</evidence>
<sequence length="288" mass="32118">MPLEIVNLEHVYSKGSPFEFVALKDINCRIEDGEFIGLIGHTGSGKSTLIQHLNGLLTPTAGSVLFNGKDIFKEDRKSMVKLRHNIGLVFQYPEHQLFEETVAKDVAFGPKNLGLSEEEIITRVRQSIEMVGLDYDAVKEQSPFELSGGQMRRVAIAGVLAMEPQVLILDEPTAGLDPRGRDEILSQIQRLHQEKGITVILVSHSMEDVGRLADKILVMHQGSVVFFDQPAKVFTEIDTLESIGLAVPEVTYLMRELAKRFPDIRQDIFTVEAAQAEILRVMEGDTHV</sequence>
<dbReference type="NCBIfam" id="TIGR04521">
    <property type="entry name" value="ECF_ATPase_2"/>
    <property type="match status" value="1"/>
</dbReference>
<keyword evidence="2 8" id="KW-0813">Transport</keyword>
<dbReference type="PROSITE" id="PS50893">
    <property type="entry name" value="ABC_TRANSPORTER_2"/>
    <property type="match status" value="1"/>
</dbReference>
<evidence type="ECO:0000259" key="9">
    <source>
        <dbReference type="PROSITE" id="PS50893"/>
    </source>
</evidence>
<dbReference type="Proteomes" id="UP000199652">
    <property type="component" value="Unassembled WGS sequence"/>
</dbReference>
<dbReference type="GO" id="GO:0043190">
    <property type="term" value="C:ATP-binding cassette (ABC) transporter complex"/>
    <property type="evidence" value="ECO:0007669"/>
    <property type="project" value="TreeGrafter"/>
</dbReference>
<comment type="function">
    <text evidence="8">ATP-binding (A) component of a common energy-coupling factor (ECF) ABC-transporter complex.</text>
</comment>
<dbReference type="InterPro" id="IPR003593">
    <property type="entry name" value="AAA+_ATPase"/>
</dbReference>
<gene>
    <name evidence="10" type="ORF">SAMN04488579_12735</name>
</gene>
<dbReference type="InterPro" id="IPR017871">
    <property type="entry name" value="ABC_transporter-like_CS"/>
</dbReference>
<evidence type="ECO:0000256" key="8">
    <source>
        <dbReference type="RuleBase" id="RU365104"/>
    </source>
</evidence>
<keyword evidence="4 8" id="KW-0547">Nucleotide-binding</keyword>
<comment type="subunit">
    <text evidence="8">Forms a stable energy-coupling factor (ECF) transporter complex composed of 2 membrane-embedded substrate-binding proteins (S component), 2 ATP-binding proteins (A component) and 2 transmembrane proteins (T component).</text>
</comment>
<dbReference type="EMBL" id="FNOU01000027">
    <property type="protein sequence ID" value="SDY35528.1"/>
    <property type="molecule type" value="Genomic_DNA"/>
</dbReference>